<organism evidence="6">
    <name type="scientific">Parasteatoda tepidariorum</name>
    <name type="common">Common house spider</name>
    <name type="synonym">Achaearanea tepidariorum</name>
    <dbReference type="NCBI Taxonomy" id="114398"/>
    <lineage>
        <taxon>Eukaryota</taxon>
        <taxon>Metazoa</taxon>
        <taxon>Ecdysozoa</taxon>
        <taxon>Arthropoda</taxon>
        <taxon>Chelicerata</taxon>
        <taxon>Arachnida</taxon>
        <taxon>Araneae</taxon>
        <taxon>Araneomorphae</taxon>
        <taxon>Entelegynae</taxon>
        <taxon>Araneoidea</taxon>
        <taxon>Theridiidae</taxon>
        <taxon>Parasteatoda</taxon>
    </lineage>
</organism>
<keyword evidence="3 4" id="KW-0479">Metal-binding</keyword>
<dbReference type="AlphaFoldDB" id="A0A2L2Y0Q3"/>
<dbReference type="GO" id="GO:0004222">
    <property type="term" value="F:metalloendopeptidase activity"/>
    <property type="evidence" value="ECO:0007669"/>
    <property type="project" value="UniProtKB-UniRule"/>
</dbReference>
<evidence type="ECO:0000256" key="1">
    <source>
        <dbReference type="ARBA" id="ARBA00011245"/>
    </source>
</evidence>
<keyword evidence="3 4" id="KW-0482">Metalloprotease</keyword>
<sequence length="250" mass="28952">MKTVVLFAGLLSVALANVISLSPEQTEEARNALEDPDLFGGDMIGVTFDDERNAIVGEHLRWPNAVVPYVIDDVLLKYEYLVQKIETAMNEYHKNTCIRFVKRTDEEDYVRLAWDPDKKCNSAVGRVVGEQLLHLGRGCWHVGTVIHELGHVLGFYHEQNRSDRDDHLIIYEENVKEDQKKNFIKLNPEENILYNDFDYDSIMIYGNKAMTKNDKDTMVAKNGKILLDPFRKEEMTKSDIERFKKMYKCA</sequence>
<comment type="function">
    <text evidence="2">Zinc metalloprotease. Provoques deadhesion of endothelial cells from cell cultures, and also degradation of fibronectin, fibrinogen and gelatin in vitro. Its role in the venom is not fully understood but it might act as a spreading factor that facilitates diffusion of other venom toxins. Alternatively, it might be involved in the proteolytic processing of other venom toxins or it might play a role in extra-oral digestion of prey.</text>
</comment>
<dbReference type="PANTHER" id="PTHR10127:SF850">
    <property type="entry name" value="METALLOENDOPEPTIDASE"/>
    <property type="match status" value="1"/>
</dbReference>
<keyword evidence="3 4" id="KW-0645">Protease</keyword>
<comment type="caution">
    <text evidence="3">Lacks conserved residue(s) required for the propagation of feature annotation.</text>
</comment>
<dbReference type="PANTHER" id="PTHR10127">
    <property type="entry name" value="DISCOIDIN, CUB, EGF, LAMININ , AND ZINC METALLOPROTEASE DOMAIN CONTAINING"/>
    <property type="match status" value="1"/>
</dbReference>
<evidence type="ECO:0000259" key="5">
    <source>
        <dbReference type="PROSITE" id="PS51864"/>
    </source>
</evidence>
<dbReference type="EC" id="3.4.24.-" evidence="4"/>
<protein>
    <recommendedName>
        <fullName evidence="4">Metalloendopeptidase</fullName>
        <ecNumber evidence="4">3.4.24.-</ecNumber>
    </recommendedName>
</protein>
<dbReference type="GO" id="GO:0008270">
    <property type="term" value="F:zinc ion binding"/>
    <property type="evidence" value="ECO:0007669"/>
    <property type="project" value="UniProtKB-UniRule"/>
</dbReference>
<dbReference type="Pfam" id="PF01400">
    <property type="entry name" value="Astacin"/>
    <property type="match status" value="1"/>
</dbReference>
<dbReference type="PROSITE" id="PS51864">
    <property type="entry name" value="ASTACIN"/>
    <property type="match status" value="1"/>
</dbReference>
<dbReference type="InterPro" id="IPR001506">
    <property type="entry name" value="Peptidase_M12A"/>
</dbReference>
<dbReference type="InterPro" id="IPR034035">
    <property type="entry name" value="Astacin-like_dom"/>
</dbReference>
<name>A0A2L2Y0Q3_PARTP</name>
<keyword evidence="3 4" id="KW-0378">Hydrolase</keyword>
<dbReference type="SMART" id="SM00235">
    <property type="entry name" value="ZnMc"/>
    <property type="match status" value="1"/>
</dbReference>
<feature type="domain" description="Peptidase M12A" evidence="5">
    <location>
        <begin position="53"/>
        <end position="250"/>
    </location>
</feature>
<dbReference type="InterPro" id="IPR006026">
    <property type="entry name" value="Peptidase_Metallo"/>
</dbReference>
<feature type="signal peptide" evidence="4">
    <location>
        <begin position="1"/>
        <end position="16"/>
    </location>
</feature>
<dbReference type="EMBL" id="IAAA01002664">
    <property type="protein sequence ID" value="LAA01753.1"/>
    <property type="molecule type" value="mRNA"/>
</dbReference>
<feature type="binding site" evidence="3">
    <location>
        <position position="147"/>
    </location>
    <ligand>
        <name>Zn(2+)</name>
        <dbReference type="ChEBI" id="CHEBI:29105"/>
        <note>catalytic</note>
    </ligand>
</feature>
<evidence type="ECO:0000256" key="4">
    <source>
        <dbReference type="RuleBase" id="RU361183"/>
    </source>
</evidence>
<dbReference type="CDD" id="cd04280">
    <property type="entry name" value="ZnMc_astacin_like"/>
    <property type="match status" value="1"/>
</dbReference>
<keyword evidence="3 4" id="KW-0862">Zinc</keyword>
<evidence type="ECO:0000256" key="2">
    <source>
        <dbReference type="ARBA" id="ARBA00025529"/>
    </source>
</evidence>
<feature type="chain" id="PRO_5014489097" description="Metalloendopeptidase" evidence="4">
    <location>
        <begin position="17"/>
        <end position="250"/>
    </location>
</feature>
<dbReference type="SUPFAM" id="SSF55486">
    <property type="entry name" value="Metalloproteases ('zincins'), catalytic domain"/>
    <property type="match status" value="1"/>
</dbReference>
<comment type="cofactor">
    <cofactor evidence="3 4">
        <name>Zn(2+)</name>
        <dbReference type="ChEBI" id="CHEBI:29105"/>
    </cofactor>
    <text evidence="3 4">Binds 1 zinc ion per subunit.</text>
</comment>
<dbReference type="Gene3D" id="3.40.390.10">
    <property type="entry name" value="Collagenase (Catalytic Domain)"/>
    <property type="match status" value="1"/>
</dbReference>
<feature type="active site" evidence="3">
    <location>
        <position position="148"/>
    </location>
</feature>
<comment type="subunit">
    <text evidence="1">Monomer.</text>
</comment>
<dbReference type="OrthoDB" id="291007at2759"/>
<evidence type="ECO:0000313" key="6">
    <source>
        <dbReference type="EMBL" id="LAA01753.1"/>
    </source>
</evidence>
<dbReference type="GO" id="GO:0006508">
    <property type="term" value="P:proteolysis"/>
    <property type="evidence" value="ECO:0007669"/>
    <property type="project" value="UniProtKB-KW"/>
</dbReference>
<accession>A0A2L2Y0Q3</accession>
<keyword evidence="4" id="KW-0732">Signal</keyword>
<evidence type="ECO:0000256" key="3">
    <source>
        <dbReference type="PROSITE-ProRule" id="PRU01211"/>
    </source>
</evidence>
<proteinExistence type="evidence at transcript level"/>
<feature type="binding site" evidence="3">
    <location>
        <position position="151"/>
    </location>
    <ligand>
        <name>Zn(2+)</name>
        <dbReference type="ChEBI" id="CHEBI:29105"/>
        <note>catalytic</note>
    </ligand>
</feature>
<dbReference type="PRINTS" id="PR00480">
    <property type="entry name" value="ASTACIN"/>
</dbReference>
<dbReference type="InterPro" id="IPR024079">
    <property type="entry name" value="MetalloPept_cat_dom_sf"/>
</dbReference>
<reference evidence="6" key="1">
    <citation type="journal article" date="2016" name="Mol. Ecol. Resour.">
        <title>Evaluation of the impact of RNA preservation methods of spiders for de novo transcriptome assembly.</title>
        <authorList>
            <person name="Kono N."/>
            <person name="Nakamura H."/>
            <person name="Ito Y."/>
            <person name="Tomita M."/>
            <person name="Arakawa K."/>
        </authorList>
    </citation>
    <scope>NUCLEOTIDE SEQUENCE</scope>
    <source>
        <tissue evidence="6">Whole body</tissue>
    </source>
</reference>
<feature type="binding site" evidence="3">
    <location>
        <position position="157"/>
    </location>
    <ligand>
        <name>Zn(2+)</name>
        <dbReference type="ChEBI" id="CHEBI:29105"/>
        <note>catalytic</note>
    </ligand>
</feature>